<protein>
    <submittedName>
        <fullName evidence="7">Extracellular serine carboxypeptidase</fullName>
    </submittedName>
</protein>
<dbReference type="InterPro" id="IPR029058">
    <property type="entry name" value="AB_hydrolase_fold"/>
</dbReference>
<dbReference type="RefSeq" id="XP_007413199.1">
    <property type="nucleotide sequence ID" value="XM_007413137.1"/>
</dbReference>
<evidence type="ECO:0000313" key="8">
    <source>
        <dbReference type="Proteomes" id="UP000001072"/>
    </source>
</evidence>
<keyword evidence="5" id="KW-0325">Glycoprotein</keyword>
<dbReference type="MEROPS" id="S28.004"/>
<feature type="signal peptide" evidence="6">
    <location>
        <begin position="1"/>
        <end position="19"/>
    </location>
</feature>
<dbReference type="OrthoDB" id="2130629at2759"/>
<dbReference type="GO" id="GO:0004180">
    <property type="term" value="F:carboxypeptidase activity"/>
    <property type="evidence" value="ECO:0007669"/>
    <property type="project" value="UniProtKB-KW"/>
</dbReference>
<dbReference type="GO" id="GO:0006508">
    <property type="term" value="P:proteolysis"/>
    <property type="evidence" value="ECO:0007669"/>
    <property type="project" value="UniProtKB-KW"/>
</dbReference>
<sequence length="542" mass="61788">MKSVIVIAILGCLVGPIHSIKPLTSTPCFSISSWNQAQTQPHQKLNLLNLQTHESYTPSILPLGPFPAHHFPQLITHSDPNLDESQSTFAQRYWFDTTYYQKGGPVFLLDGGETNGQDRLPYLQDGILSILSKATHGIGIILEHRYYGQSFPFKDLSNESLRYLNTRESLDDSAYFSQHIVLPGHEDLDITAPGTPWIYYGGSYAGAKAAFMMKLYPDLIWGSIASSAVIHAQVDFWQYYEPIRIHAPETCIEPLIIITRSIDRILLSNDSMAIMSLKDLFGLANVTDHRDFVNVLASPIGTWQERNWDPRISNHEFETYCDSLKRNPSPEPIKTFSTSLSLLQRFFEVEENFPLDSLLGYSNYIKNSISSKCEKLDQDECFGTGNLTAHQIDSLDQTWRSWMWQVCTEWGYFQNSSPGLQDSLVSKLITLEYNSRPCQLAFGSNIPKTPNTTQVNQYGDYDLDSNRLAFIDGSHDPWIYMTVHSPLLQNRTIRDGFVIDGGIHHWDENGNGDGEPEGIRNVHQREVGWVREWVRQFYDRRS</sequence>
<keyword evidence="8" id="KW-1185">Reference proteome</keyword>
<organism evidence="8">
    <name type="scientific">Melampsora larici-populina (strain 98AG31 / pathotype 3-4-7)</name>
    <name type="common">Poplar leaf rust fungus</name>
    <dbReference type="NCBI Taxonomy" id="747676"/>
    <lineage>
        <taxon>Eukaryota</taxon>
        <taxon>Fungi</taxon>
        <taxon>Dikarya</taxon>
        <taxon>Basidiomycota</taxon>
        <taxon>Pucciniomycotina</taxon>
        <taxon>Pucciniomycetes</taxon>
        <taxon>Pucciniales</taxon>
        <taxon>Melampsoraceae</taxon>
        <taxon>Melampsora</taxon>
    </lineage>
</organism>
<dbReference type="AlphaFoldDB" id="F4RVR3"/>
<dbReference type="KEGG" id="mlr:MELLADRAFT_49495"/>
<dbReference type="SUPFAM" id="SSF53474">
    <property type="entry name" value="alpha/beta-Hydrolases"/>
    <property type="match status" value="1"/>
</dbReference>
<feature type="chain" id="PRO_5003318019" evidence="6">
    <location>
        <begin position="20"/>
        <end position="542"/>
    </location>
</feature>
<evidence type="ECO:0000313" key="7">
    <source>
        <dbReference type="EMBL" id="EGG03405.1"/>
    </source>
</evidence>
<dbReference type="HOGENOM" id="CLU_023630_0_0_1"/>
<name>F4RVR3_MELLP</name>
<reference evidence="8" key="1">
    <citation type="journal article" date="2011" name="Proc. Natl. Acad. Sci. U.S.A.">
        <title>Obligate biotrophy features unraveled by the genomic analysis of rust fungi.</title>
        <authorList>
            <person name="Duplessis S."/>
            <person name="Cuomo C.A."/>
            <person name="Lin Y.-C."/>
            <person name="Aerts A."/>
            <person name="Tisserant E."/>
            <person name="Veneault-Fourrey C."/>
            <person name="Joly D.L."/>
            <person name="Hacquard S."/>
            <person name="Amselem J."/>
            <person name="Cantarel B.L."/>
            <person name="Chiu R."/>
            <person name="Coutinho P.M."/>
            <person name="Feau N."/>
            <person name="Field M."/>
            <person name="Frey P."/>
            <person name="Gelhaye E."/>
            <person name="Goldberg J."/>
            <person name="Grabherr M.G."/>
            <person name="Kodira C.D."/>
            <person name="Kohler A."/>
            <person name="Kuees U."/>
            <person name="Lindquist E.A."/>
            <person name="Lucas S.M."/>
            <person name="Mago R."/>
            <person name="Mauceli E."/>
            <person name="Morin E."/>
            <person name="Murat C."/>
            <person name="Pangilinan J.L."/>
            <person name="Park R."/>
            <person name="Pearson M."/>
            <person name="Quesneville H."/>
            <person name="Rouhier N."/>
            <person name="Sakthikumar S."/>
            <person name="Salamov A.A."/>
            <person name="Schmutz J."/>
            <person name="Selles B."/>
            <person name="Shapiro H."/>
            <person name="Tanguay P."/>
            <person name="Tuskan G.A."/>
            <person name="Henrissat B."/>
            <person name="Van de Peer Y."/>
            <person name="Rouze P."/>
            <person name="Ellis J.G."/>
            <person name="Dodds P.N."/>
            <person name="Schein J.E."/>
            <person name="Zhong S."/>
            <person name="Hamelin R.C."/>
            <person name="Grigoriev I.V."/>
            <person name="Szabo L.J."/>
            <person name="Martin F."/>
        </authorList>
    </citation>
    <scope>NUCLEOTIDE SEQUENCE [LARGE SCALE GENOMIC DNA]</scope>
    <source>
        <strain evidence="8">98AG31 / pathotype 3-4-7</strain>
    </source>
</reference>
<keyword evidence="3 6" id="KW-0732">Signal</keyword>
<dbReference type="eggNOG" id="KOG2182">
    <property type="taxonomic scope" value="Eukaryota"/>
</dbReference>
<dbReference type="InParanoid" id="F4RVR3"/>
<keyword evidence="7" id="KW-0121">Carboxypeptidase</keyword>
<evidence type="ECO:0000256" key="6">
    <source>
        <dbReference type="SAM" id="SignalP"/>
    </source>
</evidence>
<dbReference type="PANTHER" id="PTHR11010">
    <property type="entry name" value="PROTEASE S28 PRO-X CARBOXYPEPTIDASE-RELATED"/>
    <property type="match status" value="1"/>
</dbReference>
<dbReference type="VEuPathDB" id="FungiDB:MELLADRAFT_49495"/>
<dbReference type="PANTHER" id="PTHR11010:SF117">
    <property type="entry name" value="SERINE PROTEASE 16"/>
    <property type="match status" value="1"/>
</dbReference>
<accession>F4RVR3</accession>
<dbReference type="GO" id="GO:0008239">
    <property type="term" value="F:dipeptidyl-peptidase activity"/>
    <property type="evidence" value="ECO:0007669"/>
    <property type="project" value="TreeGrafter"/>
</dbReference>
<proteinExistence type="inferred from homology"/>
<keyword evidence="4" id="KW-0378">Hydrolase</keyword>
<dbReference type="GO" id="GO:0070008">
    <property type="term" value="F:serine-type exopeptidase activity"/>
    <property type="evidence" value="ECO:0007669"/>
    <property type="project" value="InterPro"/>
</dbReference>
<dbReference type="Pfam" id="PF05577">
    <property type="entry name" value="Peptidase_S28"/>
    <property type="match status" value="1"/>
</dbReference>
<dbReference type="Gene3D" id="3.40.50.1820">
    <property type="entry name" value="alpha/beta hydrolase"/>
    <property type="match status" value="2"/>
</dbReference>
<dbReference type="Proteomes" id="UP000001072">
    <property type="component" value="Unassembled WGS sequence"/>
</dbReference>
<evidence type="ECO:0000256" key="2">
    <source>
        <dbReference type="ARBA" id="ARBA00022670"/>
    </source>
</evidence>
<gene>
    <name evidence="7" type="ORF">MELLADRAFT_49495</name>
</gene>
<evidence type="ECO:0000256" key="3">
    <source>
        <dbReference type="ARBA" id="ARBA00022729"/>
    </source>
</evidence>
<evidence type="ECO:0000256" key="1">
    <source>
        <dbReference type="ARBA" id="ARBA00011079"/>
    </source>
</evidence>
<dbReference type="EMBL" id="GL883124">
    <property type="protein sequence ID" value="EGG03405.1"/>
    <property type="molecule type" value="Genomic_DNA"/>
</dbReference>
<keyword evidence="2" id="KW-0645">Protease</keyword>
<comment type="similarity">
    <text evidence="1">Belongs to the peptidase S28 family.</text>
</comment>
<dbReference type="GeneID" id="18928616"/>
<evidence type="ECO:0000256" key="4">
    <source>
        <dbReference type="ARBA" id="ARBA00022801"/>
    </source>
</evidence>
<evidence type="ECO:0000256" key="5">
    <source>
        <dbReference type="ARBA" id="ARBA00023180"/>
    </source>
</evidence>
<dbReference type="InterPro" id="IPR008758">
    <property type="entry name" value="Peptidase_S28"/>
</dbReference>